<dbReference type="EMBL" id="JADYXP020000024">
    <property type="protein sequence ID" value="KAL0101141.1"/>
    <property type="molecule type" value="Genomic_DNA"/>
</dbReference>
<name>A0AAW2EFN7_9HYME</name>
<organism evidence="1 2">
    <name type="scientific">Cardiocondyla obscurior</name>
    <dbReference type="NCBI Taxonomy" id="286306"/>
    <lineage>
        <taxon>Eukaryota</taxon>
        <taxon>Metazoa</taxon>
        <taxon>Ecdysozoa</taxon>
        <taxon>Arthropoda</taxon>
        <taxon>Hexapoda</taxon>
        <taxon>Insecta</taxon>
        <taxon>Pterygota</taxon>
        <taxon>Neoptera</taxon>
        <taxon>Endopterygota</taxon>
        <taxon>Hymenoptera</taxon>
        <taxon>Apocrita</taxon>
        <taxon>Aculeata</taxon>
        <taxon>Formicoidea</taxon>
        <taxon>Formicidae</taxon>
        <taxon>Myrmicinae</taxon>
        <taxon>Cardiocondyla</taxon>
    </lineage>
</organism>
<protein>
    <submittedName>
        <fullName evidence="1">Uncharacterized protein</fullName>
    </submittedName>
</protein>
<evidence type="ECO:0000313" key="2">
    <source>
        <dbReference type="Proteomes" id="UP001430953"/>
    </source>
</evidence>
<proteinExistence type="predicted"/>
<evidence type="ECO:0000313" key="1">
    <source>
        <dbReference type="EMBL" id="KAL0101141.1"/>
    </source>
</evidence>
<reference evidence="1 2" key="1">
    <citation type="submission" date="2023-03" db="EMBL/GenBank/DDBJ databases">
        <title>High recombination rates correlate with genetic variation in Cardiocondyla obscurior ants.</title>
        <authorList>
            <person name="Errbii M."/>
        </authorList>
    </citation>
    <scope>NUCLEOTIDE SEQUENCE [LARGE SCALE GENOMIC DNA]</scope>
    <source>
        <strain evidence="1">Alpha-2009</strain>
        <tissue evidence="1">Whole body</tissue>
    </source>
</reference>
<comment type="caution">
    <text evidence="1">The sequence shown here is derived from an EMBL/GenBank/DDBJ whole genome shotgun (WGS) entry which is preliminary data.</text>
</comment>
<accession>A0AAW2EFN7</accession>
<sequence length="65" mass="8143">MKFTRTCMHQRFKINERLIAYRYKLQNIIAEHNRQIHFKPFIKRGKTIFRRTILQKLNNALVEYY</sequence>
<dbReference type="Proteomes" id="UP001430953">
    <property type="component" value="Unassembled WGS sequence"/>
</dbReference>
<gene>
    <name evidence="1" type="ORF">PUN28_018772</name>
</gene>
<dbReference type="AlphaFoldDB" id="A0AAW2EFN7"/>
<keyword evidence="2" id="KW-1185">Reference proteome</keyword>